<proteinExistence type="predicted"/>
<gene>
    <name evidence="5" type="ORF">DN069_03255</name>
</gene>
<name>A0A2X0IP70_9ACTN</name>
<dbReference type="PANTHER" id="PTHR42939:SF1">
    <property type="entry name" value="ABC TRANSPORTER ATP-BINDING PROTEIN ALBC-RELATED"/>
    <property type="match status" value="1"/>
</dbReference>
<evidence type="ECO:0000313" key="5">
    <source>
        <dbReference type="EMBL" id="RAG86994.1"/>
    </source>
</evidence>
<organism evidence="5 6">
    <name type="scientific">Streptacidiphilus pinicola</name>
    <dbReference type="NCBI Taxonomy" id="2219663"/>
    <lineage>
        <taxon>Bacteria</taxon>
        <taxon>Bacillati</taxon>
        <taxon>Actinomycetota</taxon>
        <taxon>Actinomycetes</taxon>
        <taxon>Kitasatosporales</taxon>
        <taxon>Streptomycetaceae</taxon>
        <taxon>Streptacidiphilus</taxon>
    </lineage>
</organism>
<dbReference type="InterPro" id="IPR027417">
    <property type="entry name" value="P-loop_NTPase"/>
</dbReference>
<dbReference type="Gene3D" id="3.40.50.300">
    <property type="entry name" value="P-loop containing nucleotide triphosphate hydrolases"/>
    <property type="match status" value="1"/>
</dbReference>
<dbReference type="InterPro" id="IPR003439">
    <property type="entry name" value="ABC_transporter-like_ATP-bd"/>
</dbReference>
<keyword evidence="3 5" id="KW-0067">ATP-binding</keyword>
<keyword evidence="2" id="KW-0547">Nucleotide-binding</keyword>
<evidence type="ECO:0000256" key="1">
    <source>
        <dbReference type="ARBA" id="ARBA00022448"/>
    </source>
</evidence>
<evidence type="ECO:0000259" key="4">
    <source>
        <dbReference type="PROSITE" id="PS50893"/>
    </source>
</evidence>
<reference evidence="5 6" key="1">
    <citation type="submission" date="2018-06" db="EMBL/GenBank/DDBJ databases">
        <title>Streptacidiphilus pinicola sp. nov., isolated from pine grove soil.</title>
        <authorList>
            <person name="Roh S.G."/>
            <person name="Park S."/>
            <person name="Kim M.-K."/>
            <person name="Yun B.-R."/>
            <person name="Park J."/>
            <person name="Kim M.J."/>
            <person name="Kim Y.S."/>
            <person name="Kim S.B."/>
        </authorList>
    </citation>
    <scope>NUCLEOTIDE SEQUENCE [LARGE SCALE GENOMIC DNA]</scope>
    <source>
        <strain evidence="5 6">MMS16-CNU450</strain>
    </source>
</reference>
<dbReference type="CDD" id="cd03230">
    <property type="entry name" value="ABC_DR_subfamily_A"/>
    <property type="match status" value="1"/>
</dbReference>
<dbReference type="GO" id="GO:0016887">
    <property type="term" value="F:ATP hydrolysis activity"/>
    <property type="evidence" value="ECO:0007669"/>
    <property type="project" value="InterPro"/>
</dbReference>
<dbReference type="SUPFAM" id="SSF52540">
    <property type="entry name" value="P-loop containing nucleoside triphosphate hydrolases"/>
    <property type="match status" value="1"/>
</dbReference>
<keyword evidence="1" id="KW-0813">Transport</keyword>
<dbReference type="GO" id="GO:0005524">
    <property type="term" value="F:ATP binding"/>
    <property type="evidence" value="ECO:0007669"/>
    <property type="project" value="UniProtKB-KW"/>
</dbReference>
<evidence type="ECO:0000313" key="6">
    <source>
        <dbReference type="Proteomes" id="UP000248889"/>
    </source>
</evidence>
<evidence type="ECO:0000256" key="2">
    <source>
        <dbReference type="ARBA" id="ARBA00022741"/>
    </source>
</evidence>
<dbReference type="PROSITE" id="PS50893">
    <property type="entry name" value="ABC_TRANSPORTER_2"/>
    <property type="match status" value="1"/>
</dbReference>
<dbReference type="InterPro" id="IPR017871">
    <property type="entry name" value="ABC_transporter-like_CS"/>
</dbReference>
<dbReference type="Proteomes" id="UP000248889">
    <property type="component" value="Unassembled WGS sequence"/>
</dbReference>
<accession>A0A2X0IP70</accession>
<comment type="caution">
    <text evidence="5">The sequence shown here is derived from an EMBL/GenBank/DDBJ whole genome shotgun (WGS) entry which is preliminary data.</text>
</comment>
<dbReference type="Pfam" id="PF00005">
    <property type="entry name" value="ABC_tran"/>
    <property type="match status" value="1"/>
</dbReference>
<dbReference type="InterPro" id="IPR003593">
    <property type="entry name" value="AAA+_ATPase"/>
</dbReference>
<sequence length="304" mass="32636">MGEPRVGDDGTPEAALVGRSLGRRYRRRWALRDCDFVIPTGAVCGLVGPNGSGKSTLLTLAAGLRQPSEGELRVLGLRPGADAELRERTAFVAQDKPLYPRLTVAETLRLGRELNPRWDQRTAVGIVEQGRLPMDSRIGELSGGQRTRVALALALGKRAELLLLDEPMSDLDPLARHQLMGTLMGEAAEHGTTVVISTHILSELDGVADHLLLVDGGRVRLAGPTEEILDAHRLLRGAEGLPLDPGTIVEVRRTGRATTALVRTNGPVADGWQVETPSLDELLLAYLRSPEAASLNTSRSEVAA</sequence>
<dbReference type="InterPro" id="IPR051782">
    <property type="entry name" value="ABC_Transporter_VariousFunc"/>
</dbReference>
<dbReference type="RefSeq" id="WP_111499268.1">
    <property type="nucleotide sequence ID" value="NZ_QKYN01000014.1"/>
</dbReference>
<feature type="domain" description="ABC transporter" evidence="4">
    <location>
        <begin position="16"/>
        <end position="241"/>
    </location>
</feature>
<dbReference type="SMART" id="SM00382">
    <property type="entry name" value="AAA"/>
    <property type="match status" value="1"/>
</dbReference>
<keyword evidence="6" id="KW-1185">Reference proteome</keyword>
<dbReference type="PROSITE" id="PS00211">
    <property type="entry name" value="ABC_TRANSPORTER_1"/>
    <property type="match status" value="1"/>
</dbReference>
<evidence type="ECO:0000256" key="3">
    <source>
        <dbReference type="ARBA" id="ARBA00022840"/>
    </source>
</evidence>
<dbReference type="AlphaFoldDB" id="A0A2X0IP70"/>
<protein>
    <submittedName>
        <fullName evidence="5">ABC transporter ATP-binding protein</fullName>
    </submittedName>
</protein>
<dbReference type="PANTHER" id="PTHR42939">
    <property type="entry name" value="ABC TRANSPORTER ATP-BINDING PROTEIN ALBC-RELATED"/>
    <property type="match status" value="1"/>
</dbReference>
<dbReference type="OrthoDB" id="9804819at2"/>
<dbReference type="EMBL" id="QKYN01000014">
    <property type="protein sequence ID" value="RAG86994.1"/>
    <property type="molecule type" value="Genomic_DNA"/>
</dbReference>